<proteinExistence type="predicted"/>
<accession>A0AAN7U585</accession>
<gene>
    <name evidence="1" type="ORF">RB653_001534</name>
</gene>
<dbReference type="Proteomes" id="UP001344447">
    <property type="component" value="Unassembled WGS sequence"/>
</dbReference>
<keyword evidence="2" id="KW-1185">Reference proteome</keyword>
<comment type="caution">
    <text evidence="1">The sequence shown here is derived from an EMBL/GenBank/DDBJ whole genome shotgun (WGS) entry which is preliminary data.</text>
</comment>
<name>A0AAN7U585_9MYCE</name>
<reference evidence="1 2" key="1">
    <citation type="submission" date="2023-11" db="EMBL/GenBank/DDBJ databases">
        <title>Dfirmibasis_genome.</title>
        <authorList>
            <person name="Edelbroek B."/>
            <person name="Kjellin J."/>
            <person name="Jerlstrom-Hultqvist J."/>
            <person name="Soderbom F."/>
        </authorList>
    </citation>
    <scope>NUCLEOTIDE SEQUENCE [LARGE SCALE GENOMIC DNA]</scope>
    <source>
        <strain evidence="1 2">TNS-C-14</strain>
    </source>
</reference>
<evidence type="ECO:0000313" key="1">
    <source>
        <dbReference type="EMBL" id="KAK5581501.1"/>
    </source>
</evidence>
<dbReference type="AlphaFoldDB" id="A0AAN7U585"/>
<evidence type="ECO:0000313" key="2">
    <source>
        <dbReference type="Proteomes" id="UP001344447"/>
    </source>
</evidence>
<sequence length="232" mass="27092">MINNSNINVKPPINPQNIYDLLCNFIEQMNISYDEILILQEYKGLITKLVSTTSAIKYFFNDYEIEKFQIIPTKDTLLGKLKLFIESLKQSVELQINSFKKVSIITTINTNSNTTTSIDSSEIQNLKLIINHNLHNNQTQLFIFQLTIIQSLINLLKSVEILIQNKKNKDINAKQIKDSIKQLLILLNSYHNKQFKNKDEIIEKLQNLNFQYTTDPFMSRLINDIIYFTNIK</sequence>
<protein>
    <submittedName>
        <fullName evidence="1">Uncharacterized protein</fullName>
    </submittedName>
</protein>
<dbReference type="EMBL" id="JAVFKY010000002">
    <property type="protein sequence ID" value="KAK5581501.1"/>
    <property type="molecule type" value="Genomic_DNA"/>
</dbReference>
<organism evidence="1 2">
    <name type="scientific">Dictyostelium firmibasis</name>
    <dbReference type="NCBI Taxonomy" id="79012"/>
    <lineage>
        <taxon>Eukaryota</taxon>
        <taxon>Amoebozoa</taxon>
        <taxon>Evosea</taxon>
        <taxon>Eumycetozoa</taxon>
        <taxon>Dictyostelia</taxon>
        <taxon>Dictyosteliales</taxon>
        <taxon>Dictyosteliaceae</taxon>
        <taxon>Dictyostelium</taxon>
    </lineage>
</organism>